<keyword evidence="2" id="KW-1185">Reference proteome</keyword>
<reference evidence="1" key="2">
    <citation type="submission" date="2025-09" db="UniProtKB">
        <authorList>
            <consortium name="Ensembl"/>
        </authorList>
    </citation>
    <scope>IDENTIFICATION</scope>
</reference>
<protein>
    <submittedName>
        <fullName evidence="1">Uncharacterized protein</fullName>
    </submittedName>
</protein>
<name>A0A8B9G480_9PSIT</name>
<proteinExistence type="predicted"/>
<dbReference type="Proteomes" id="UP000694522">
    <property type="component" value="Unplaced"/>
</dbReference>
<accession>A0A8B9G480</accession>
<evidence type="ECO:0000313" key="2">
    <source>
        <dbReference type="Proteomes" id="UP000694522"/>
    </source>
</evidence>
<dbReference type="Ensembl" id="ENSACOT00000019589.1">
    <property type="protein sequence ID" value="ENSACOP00000018917.1"/>
    <property type="gene ID" value="ENSACOG00000013021.1"/>
</dbReference>
<reference evidence="1" key="1">
    <citation type="submission" date="2025-08" db="UniProtKB">
        <authorList>
            <consortium name="Ensembl"/>
        </authorList>
    </citation>
    <scope>IDENTIFICATION</scope>
</reference>
<dbReference type="AlphaFoldDB" id="A0A8B9G480"/>
<sequence length="131" mass="14628">MGSYSLPERCWEALEGQKPHLHWSGTTSPPLPAGTSPPWLAQPARSSPLVLLKSSQNSWLMVRFCRAVISETMSLDLRRSSICTDCHSPKDKEEKSHFVPAACSWRRASQELPPSPCRLAVHIQRSFTLSS</sequence>
<evidence type="ECO:0000313" key="1">
    <source>
        <dbReference type="Ensembl" id="ENSACOP00000018917.1"/>
    </source>
</evidence>
<organism evidence="1 2">
    <name type="scientific">Amazona collaria</name>
    <name type="common">yellow-billed parrot</name>
    <dbReference type="NCBI Taxonomy" id="241587"/>
    <lineage>
        <taxon>Eukaryota</taxon>
        <taxon>Metazoa</taxon>
        <taxon>Chordata</taxon>
        <taxon>Craniata</taxon>
        <taxon>Vertebrata</taxon>
        <taxon>Euteleostomi</taxon>
        <taxon>Archelosauria</taxon>
        <taxon>Archosauria</taxon>
        <taxon>Dinosauria</taxon>
        <taxon>Saurischia</taxon>
        <taxon>Theropoda</taxon>
        <taxon>Coelurosauria</taxon>
        <taxon>Aves</taxon>
        <taxon>Neognathae</taxon>
        <taxon>Neoaves</taxon>
        <taxon>Telluraves</taxon>
        <taxon>Australaves</taxon>
        <taxon>Psittaciformes</taxon>
        <taxon>Psittacidae</taxon>
        <taxon>Amazona</taxon>
    </lineage>
</organism>